<dbReference type="Proteomes" id="UP000727907">
    <property type="component" value="Unassembled WGS sequence"/>
</dbReference>
<proteinExistence type="predicted"/>
<dbReference type="EMBL" id="JAHOPB010000001">
    <property type="protein sequence ID" value="MBU8875023.1"/>
    <property type="molecule type" value="Genomic_DNA"/>
</dbReference>
<evidence type="ECO:0000256" key="1">
    <source>
        <dbReference type="SAM" id="SignalP"/>
    </source>
</evidence>
<gene>
    <name evidence="2" type="ORF">KQ910_14695</name>
</gene>
<sequence>MRMFKRLTQAAVLTGSILALGGCTLGQTKTAAAPAKAPAADYQAAVPPSPPANQIRAICYNEADLSIVRARMVQQELQVVTLQCQGPGGRRAYEQVYADFVGKFRAEFATNARSLSQIAGRKRFNTDVFVTEIANRTAQRAPTDKDFCSRGKRAFDWAMDPKVTTLAQVPPPYDLGPEMNIHACPAQ</sequence>
<feature type="signal peptide" evidence="1">
    <location>
        <begin position="1"/>
        <end position="21"/>
    </location>
</feature>
<dbReference type="RefSeq" id="WP_216961603.1">
    <property type="nucleotide sequence ID" value="NZ_JAHOPB010000001.1"/>
</dbReference>
<name>A0ABS6IL55_9HYPH</name>
<dbReference type="PROSITE" id="PS51257">
    <property type="entry name" value="PROKAR_LIPOPROTEIN"/>
    <property type="match status" value="1"/>
</dbReference>
<evidence type="ECO:0000313" key="2">
    <source>
        <dbReference type="EMBL" id="MBU8875023.1"/>
    </source>
</evidence>
<reference evidence="2 3" key="1">
    <citation type="submission" date="2021-06" db="EMBL/GenBank/DDBJ databases">
        <authorList>
            <person name="Lee D.H."/>
        </authorList>
    </citation>
    <scope>NUCLEOTIDE SEQUENCE [LARGE SCALE GENOMIC DNA]</scope>
    <source>
        <strain evidence="2 3">MMS21-HV4-11</strain>
    </source>
</reference>
<evidence type="ECO:0008006" key="4">
    <source>
        <dbReference type="Google" id="ProtNLM"/>
    </source>
</evidence>
<accession>A0ABS6IL55</accession>
<evidence type="ECO:0000313" key="3">
    <source>
        <dbReference type="Proteomes" id="UP000727907"/>
    </source>
</evidence>
<keyword evidence="3" id="KW-1185">Reference proteome</keyword>
<feature type="chain" id="PRO_5045403610" description="Lipoprotein" evidence="1">
    <location>
        <begin position="22"/>
        <end position="187"/>
    </location>
</feature>
<protein>
    <recommendedName>
        <fullName evidence="4">Lipoprotein</fullName>
    </recommendedName>
</protein>
<organism evidence="2 3">
    <name type="scientific">Reyranella humidisoli</name>
    <dbReference type="NCBI Taxonomy" id="2849149"/>
    <lineage>
        <taxon>Bacteria</taxon>
        <taxon>Pseudomonadati</taxon>
        <taxon>Pseudomonadota</taxon>
        <taxon>Alphaproteobacteria</taxon>
        <taxon>Hyphomicrobiales</taxon>
        <taxon>Reyranellaceae</taxon>
        <taxon>Reyranella</taxon>
    </lineage>
</organism>
<keyword evidence="1" id="KW-0732">Signal</keyword>
<comment type="caution">
    <text evidence="2">The sequence shown here is derived from an EMBL/GenBank/DDBJ whole genome shotgun (WGS) entry which is preliminary data.</text>
</comment>